<evidence type="ECO:0000256" key="2">
    <source>
        <dbReference type="SAM" id="MobiDB-lite"/>
    </source>
</evidence>
<dbReference type="PANTHER" id="PTHR32361">
    <property type="entry name" value="FERRIC/CUPRIC REDUCTASE TRANSMEMBRANE COMPONENT"/>
    <property type="match status" value="1"/>
</dbReference>
<evidence type="ECO:0000313" key="4">
    <source>
        <dbReference type="EMBL" id="OJD27007.1"/>
    </source>
</evidence>
<dbReference type="EMBL" id="LGTZ01000149">
    <property type="protein sequence ID" value="OJD27007.1"/>
    <property type="molecule type" value="Genomic_DNA"/>
</dbReference>
<dbReference type="Pfam" id="PF08022">
    <property type="entry name" value="FAD_binding_8"/>
    <property type="match status" value="1"/>
</dbReference>
<dbReference type="VEuPathDB" id="FungiDB:ACJ73_01604"/>
<feature type="domain" description="FAD-binding 8" evidence="3">
    <location>
        <begin position="39"/>
        <end position="139"/>
    </location>
</feature>
<keyword evidence="1" id="KW-0813">Transport</keyword>
<dbReference type="STRING" id="1658174.A0A1J9REJ9"/>
<dbReference type="GO" id="GO:0015677">
    <property type="term" value="P:copper ion import"/>
    <property type="evidence" value="ECO:0007669"/>
    <property type="project" value="TreeGrafter"/>
</dbReference>
<dbReference type="GO" id="GO:0006879">
    <property type="term" value="P:intracellular iron ion homeostasis"/>
    <property type="evidence" value="ECO:0007669"/>
    <property type="project" value="TreeGrafter"/>
</dbReference>
<dbReference type="InterPro" id="IPR051410">
    <property type="entry name" value="Ferric/Cupric_Reductase"/>
</dbReference>
<accession>A0A1J9REJ9</accession>
<dbReference type="GO" id="GO:0005886">
    <property type="term" value="C:plasma membrane"/>
    <property type="evidence" value="ECO:0007669"/>
    <property type="project" value="TreeGrafter"/>
</dbReference>
<dbReference type="PANTHER" id="PTHR32361:SF9">
    <property type="entry name" value="FERRIC REDUCTASE TRANSMEMBRANE COMPONENT 3-RELATED"/>
    <property type="match status" value="1"/>
</dbReference>
<protein>
    <recommendedName>
        <fullName evidence="3">FAD-binding 8 domain-containing protein</fullName>
    </recommendedName>
</protein>
<keyword evidence="5" id="KW-1185">Reference proteome</keyword>
<dbReference type="GO" id="GO:0000293">
    <property type="term" value="F:ferric-chelate reductase activity"/>
    <property type="evidence" value="ECO:0007669"/>
    <property type="project" value="TreeGrafter"/>
</dbReference>
<evidence type="ECO:0000259" key="3">
    <source>
        <dbReference type="Pfam" id="PF08022"/>
    </source>
</evidence>
<evidence type="ECO:0000313" key="5">
    <source>
        <dbReference type="Proteomes" id="UP000242791"/>
    </source>
</evidence>
<dbReference type="GO" id="GO:0006826">
    <property type="term" value="P:iron ion transport"/>
    <property type="evidence" value="ECO:0007669"/>
    <property type="project" value="TreeGrafter"/>
</dbReference>
<name>A0A1J9REJ9_9EURO</name>
<sequence>MRSLFRNFTFKNALGRLTLISESPLDTSNSSAEAYRVDISLSRPWKVKAGEWINLTLPKVGFLYTCQAHPFTVAWWEEDETGYASSISLLIKKDQGSLENTSDRTLNTRHGLMGRMDLQEQTVRSYEKVTNLSQRKYHQGNDSNKAKTREQEEERKLIKEFDDGPPTQNPETKKKHYRT</sequence>
<dbReference type="OrthoDB" id="4184411at2759"/>
<organism evidence="4 5">
    <name type="scientific">Blastomyces percursus</name>
    <dbReference type="NCBI Taxonomy" id="1658174"/>
    <lineage>
        <taxon>Eukaryota</taxon>
        <taxon>Fungi</taxon>
        <taxon>Dikarya</taxon>
        <taxon>Ascomycota</taxon>
        <taxon>Pezizomycotina</taxon>
        <taxon>Eurotiomycetes</taxon>
        <taxon>Eurotiomycetidae</taxon>
        <taxon>Onygenales</taxon>
        <taxon>Ajellomycetaceae</taxon>
        <taxon>Blastomyces</taxon>
    </lineage>
</organism>
<feature type="region of interest" description="Disordered" evidence="2">
    <location>
        <begin position="133"/>
        <end position="179"/>
    </location>
</feature>
<comment type="caution">
    <text evidence="4">The sequence shown here is derived from an EMBL/GenBank/DDBJ whole genome shotgun (WGS) entry which is preliminary data.</text>
</comment>
<reference evidence="4 5" key="1">
    <citation type="submission" date="2015-08" db="EMBL/GenBank/DDBJ databases">
        <title>Emmonsia species relationships and genome sequence.</title>
        <authorList>
            <person name="Cuomo C.A."/>
            <person name="Schwartz I.S."/>
            <person name="Kenyon C."/>
            <person name="De Hoog G.S."/>
            <person name="Govender N.P."/>
            <person name="Botha A."/>
            <person name="Moreno L."/>
            <person name="De Vries M."/>
            <person name="Munoz J.F."/>
            <person name="Stielow J.B."/>
        </authorList>
    </citation>
    <scope>NUCLEOTIDE SEQUENCE [LARGE SCALE GENOMIC DNA]</scope>
    <source>
        <strain evidence="4 5">EI222</strain>
    </source>
</reference>
<gene>
    <name evidence="4" type="ORF">ACJ73_01604</name>
</gene>
<dbReference type="AlphaFoldDB" id="A0A1J9REJ9"/>
<proteinExistence type="predicted"/>
<dbReference type="InterPro" id="IPR013112">
    <property type="entry name" value="FAD-bd_8"/>
</dbReference>
<evidence type="ECO:0000256" key="1">
    <source>
        <dbReference type="ARBA" id="ARBA00022448"/>
    </source>
</evidence>
<dbReference type="Proteomes" id="UP000242791">
    <property type="component" value="Unassembled WGS sequence"/>
</dbReference>
<feature type="compositionally biased region" description="Basic and acidic residues" evidence="2">
    <location>
        <begin position="144"/>
        <end position="162"/>
    </location>
</feature>